<dbReference type="InterPro" id="IPR050923">
    <property type="entry name" value="Cell_Proc_Reg/RNA_Proc"/>
</dbReference>
<dbReference type="Proteomes" id="UP001150924">
    <property type="component" value="Unassembled WGS sequence"/>
</dbReference>
<proteinExistence type="predicted"/>
<organism evidence="3 4">
    <name type="scientific">Nannocystis pusilla</name>
    <dbReference type="NCBI Taxonomy" id="889268"/>
    <lineage>
        <taxon>Bacteria</taxon>
        <taxon>Pseudomonadati</taxon>
        <taxon>Myxococcota</taxon>
        <taxon>Polyangia</taxon>
        <taxon>Nannocystales</taxon>
        <taxon>Nannocystaceae</taxon>
        <taxon>Nannocystis</taxon>
    </lineage>
</organism>
<protein>
    <submittedName>
        <fullName evidence="3">FHA domain-containing protein</fullName>
    </submittedName>
</protein>
<name>A0A9X3IVJ7_9BACT</name>
<keyword evidence="4" id="KW-1185">Reference proteome</keyword>
<dbReference type="SMART" id="SM00240">
    <property type="entry name" value="FHA"/>
    <property type="match status" value="1"/>
</dbReference>
<feature type="region of interest" description="Disordered" evidence="1">
    <location>
        <begin position="265"/>
        <end position="334"/>
    </location>
</feature>
<gene>
    <name evidence="3" type="ORF">OV079_07700</name>
</gene>
<dbReference type="InterPro" id="IPR000253">
    <property type="entry name" value="FHA_dom"/>
</dbReference>
<dbReference type="InterPro" id="IPR008984">
    <property type="entry name" value="SMAD_FHA_dom_sf"/>
</dbReference>
<evidence type="ECO:0000259" key="2">
    <source>
        <dbReference type="PROSITE" id="PS50006"/>
    </source>
</evidence>
<dbReference type="PANTHER" id="PTHR23308">
    <property type="entry name" value="NUCLEAR INHIBITOR OF PROTEIN PHOSPHATASE-1"/>
    <property type="match status" value="1"/>
</dbReference>
<feature type="domain" description="FHA" evidence="2">
    <location>
        <begin position="17"/>
        <end position="66"/>
    </location>
</feature>
<dbReference type="CDD" id="cd00060">
    <property type="entry name" value="FHA"/>
    <property type="match status" value="1"/>
</dbReference>
<dbReference type="SUPFAM" id="SSF49879">
    <property type="entry name" value="SMAD/FHA domain"/>
    <property type="match status" value="1"/>
</dbReference>
<comment type="caution">
    <text evidence="3">The sequence shown here is derived from an EMBL/GenBank/DDBJ whole genome shotgun (WGS) entry which is preliminary data.</text>
</comment>
<evidence type="ECO:0000256" key="1">
    <source>
        <dbReference type="SAM" id="MobiDB-lite"/>
    </source>
</evidence>
<dbReference type="EMBL" id="JAPNKE010000002">
    <property type="protein sequence ID" value="MCY1005456.1"/>
    <property type="molecule type" value="Genomic_DNA"/>
</dbReference>
<accession>A0A9X3IVJ7</accession>
<dbReference type="PROSITE" id="PS50006">
    <property type="entry name" value="FHA_DOMAIN"/>
    <property type="match status" value="1"/>
</dbReference>
<sequence length="347" mass="37271">MGVLRGPEGDVELPERCLVGRSRGCDLVLAARDVSGEHAVLQWSGTQWVLRDLGSRNGSYVGEVRLAPGGRAPLAVGATLQFGRESGPWQLVDAGAPRALAVALADGERRVAEGGYLALPHDEEPCAAIYQEGDGRWWLEQDGTAREVEDRAVVDADGLWRVHLPAGAAGTWEDGASPLVVAQLRLRFAVSRDEEQVELVASCGERRVDLQVRAHHYPLLLLARQRLEDAEAGMTPAEQGWVRQDELLAMLRIKEDHLGVAIHRARAAGPRRRGRRGGADRAPTRDAAAADRGGGARGGAARVNAGTSRARESGAWGRSRWCRSGKRGGRADAGERRMGALEVVPLG</sequence>
<dbReference type="RefSeq" id="WP_267767135.1">
    <property type="nucleotide sequence ID" value="NZ_JAPNKE010000002.1"/>
</dbReference>
<dbReference type="Pfam" id="PF00498">
    <property type="entry name" value="FHA"/>
    <property type="match status" value="1"/>
</dbReference>
<dbReference type="AlphaFoldDB" id="A0A9X3IVJ7"/>
<feature type="compositionally biased region" description="Basic residues" evidence="1">
    <location>
        <begin position="265"/>
        <end position="276"/>
    </location>
</feature>
<reference evidence="3" key="1">
    <citation type="submission" date="2022-11" db="EMBL/GenBank/DDBJ databases">
        <title>Minimal conservation of predation-associated metabolite biosynthetic gene clusters underscores biosynthetic potential of Myxococcota including descriptions for ten novel species: Archangium lansinium sp. nov., Myxococcus landrumus sp. nov., Nannocystis bai.</title>
        <authorList>
            <person name="Ahearne A."/>
            <person name="Stevens C."/>
            <person name="Phillips K."/>
        </authorList>
    </citation>
    <scope>NUCLEOTIDE SEQUENCE</scope>
    <source>
        <strain evidence="3">Na p29</strain>
    </source>
</reference>
<dbReference type="Gene3D" id="2.60.200.20">
    <property type="match status" value="1"/>
</dbReference>
<evidence type="ECO:0000313" key="3">
    <source>
        <dbReference type="EMBL" id="MCY1005456.1"/>
    </source>
</evidence>
<evidence type="ECO:0000313" key="4">
    <source>
        <dbReference type="Proteomes" id="UP001150924"/>
    </source>
</evidence>